<dbReference type="GeneID" id="119725512"/>
<evidence type="ECO:0000256" key="2">
    <source>
        <dbReference type="ARBA" id="ARBA00006843"/>
    </source>
</evidence>
<dbReference type="GO" id="GO:0016020">
    <property type="term" value="C:membrane"/>
    <property type="evidence" value="ECO:0007669"/>
    <property type="project" value="UniProtKB-SubCell"/>
</dbReference>
<sequence length="159" mass="16923">MSSGYTQFQNEAEAPGPTYPPSQPQPEQGYGPPPQYNYPTYPAGNAVPMVQVVAPEPQTIVSTTTTCQPQDYFGLALFVTICCCLPLGIVGLIKANDVRNRFLVGDIAGAEEASRQAKTYSFVGLGIGIGSIVVSIITVIIIVVVYASEASYVTSEYYG</sequence>
<proteinExistence type="inferred from homology"/>
<keyword evidence="9" id="KW-1185">Reference proteome</keyword>
<comment type="subcellular location">
    <subcellularLocation>
        <location evidence="1">Membrane</location>
    </subcellularLocation>
</comment>
<dbReference type="OrthoDB" id="6083617at2759"/>
<feature type="transmembrane region" description="Helical" evidence="7">
    <location>
        <begin position="122"/>
        <end position="147"/>
    </location>
</feature>
<name>A0A913ZM73_PATMI</name>
<dbReference type="EnsemblMetazoa" id="XM_038196924.1">
    <property type="protein sequence ID" value="XP_038052852.1"/>
    <property type="gene ID" value="LOC119725512"/>
</dbReference>
<feature type="region of interest" description="Disordered" evidence="6">
    <location>
        <begin position="1"/>
        <end position="35"/>
    </location>
</feature>
<accession>A0A913ZM73</accession>
<dbReference type="InterPro" id="IPR007593">
    <property type="entry name" value="CD225/Dispanin_fam"/>
</dbReference>
<reference evidence="8" key="1">
    <citation type="submission" date="2022-11" db="UniProtKB">
        <authorList>
            <consortium name="EnsemblMetazoa"/>
        </authorList>
    </citation>
    <scope>IDENTIFICATION</scope>
</reference>
<evidence type="ECO:0000256" key="4">
    <source>
        <dbReference type="ARBA" id="ARBA00022989"/>
    </source>
</evidence>
<evidence type="ECO:0000313" key="9">
    <source>
        <dbReference type="Proteomes" id="UP000887568"/>
    </source>
</evidence>
<dbReference type="OMA" id="TREANHQ"/>
<evidence type="ECO:0000256" key="1">
    <source>
        <dbReference type="ARBA" id="ARBA00004370"/>
    </source>
</evidence>
<feature type="compositionally biased region" description="Polar residues" evidence="6">
    <location>
        <begin position="1"/>
        <end position="10"/>
    </location>
</feature>
<dbReference type="Pfam" id="PF04505">
    <property type="entry name" value="CD225"/>
    <property type="match status" value="1"/>
</dbReference>
<evidence type="ECO:0000256" key="7">
    <source>
        <dbReference type="SAM" id="Phobius"/>
    </source>
</evidence>
<evidence type="ECO:0000256" key="3">
    <source>
        <dbReference type="ARBA" id="ARBA00022692"/>
    </source>
</evidence>
<keyword evidence="4 7" id="KW-1133">Transmembrane helix</keyword>
<dbReference type="PANTHER" id="PTHR14948:SF44">
    <property type="entry name" value="PROLINE-RICH TRANSMEMBRANE PROTEIN 1-LIKE"/>
    <property type="match status" value="1"/>
</dbReference>
<dbReference type="AlphaFoldDB" id="A0A913ZM73"/>
<dbReference type="RefSeq" id="XP_038052852.1">
    <property type="nucleotide sequence ID" value="XM_038196924.1"/>
</dbReference>
<keyword evidence="5 7" id="KW-0472">Membrane</keyword>
<protein>
    <submittedName>
        <fullName evidence="8">Uncharacterized protein</fullName>
    </submittedName>
</protein>
<feature type="transmembrane region" description="Helical" evidence="7">
    <location>
        <begin position="72"/>
        <end position="93"/>
    </location>
</feature>
<keyword evidence="3 7" id="KW-0812">Transmembrane</keyword>
<evidence type="ECO:0000256" key="5">
    <source>
        <dbReference type="ARBA" id="ARBA00023136"/>
    </source>
</evidence>
<comment type="similarity">
    <text evidence="2">Belongs to the CD225/Dispanin family.</text>
</comment>
<evidence type="ECO:0000256" key="6">
    <source>
        <dbReference type="SAM" id="MobiDB-lite"/>
    </source>
</evidence>
<dbReference type="InterPro" id="IPR051423">
    <property type="entry name" value="CD225/Dispanin"/>
</dbReference>
<dbReference type="Proteomes" id="UP000887568">
    <property type="component" value="Unplaced"/>
</dbReference>
<organism evidence="8 9">
    <name type="scientific">Patiria miniata</name>
    <name type="common">Bat star</name>
    <name type="synonym">Asterina miniata</name>
    <dbReference type="NCBI Taxonomy" id="46514"/>
    <lineage>
        <taxon>Eukaryota</taxon>
        <taxon>Metazoa</taxon>
        <taxon>Echinodermata</taxon>
        <taxon>Eleutherozoa</taxon>
        <taxon>Asterozoa</taxon>
        <taxon>Asteroidea</taxon>
        <taxon>Valvatacea</taxon>
        <taxon>Valvatida</taxon>
        <taxon>Asterinidae</taxon>
        <taxon>Patiria</taxon>
    </lineage>
</organism>
<evidence type="ECO:0000313" key="8">
    <source>
        <dbReference type="EnsemblMetazoa" id="XP_038052852.1"/>
    </source>
</evidence>
<dbReference type="PANTHER" id="PTHR14948">
    <property type="entry name" value="NG5"/>
    <property type="match status" value="1"/>
</dbReference>